<organism evidence="1 2">
    <name type="scientific">Vitis vinifera</name>
    <name type="common">Grape</name>
    <dbReference type="NCBI Taxonomy" id="29760"/>
    <lineage>
        <taxon>Eukaryota</taxon>
        <taxon>Viridiplantae</taxon>
        <taxon>Streptophyta</taxon>
        <taxon>Embryophyta</taxon>
        <taxon>Tracheophyta</taxon>
        <taxon>Spermatophyta</taxon>
        <taxon>Magnoliopsida</taxon>
        <taxon>eudicotyledons</taxon>
        <taxon>Gunneridae</taxon>
        <taxon>Pentapetalae</taxon>
        <taxon>rosids</taxon>
        <taxon>Vitales</taxon>
        <taxon>Vitaceae</taxon>
        <taxon>Viteae</taxon>
        <taxon>Vitis</taxon>
    </lineage>
</organism>
<gene>
    <name evidence="1" type="ORF">CK203_001410</name>
</gene>
<protein>
    <submittedName>
        <fullName evidence="1">Uncharacterized protein</fullName>
    </submittedName>
</protein>
<name>A0A438KM98_VITVI</name>
<comment type="caution">
    <text evidence="1">The sequence shown here is derived from an EMBL/GenBank/DDBJ whole genome shotgun (WGS) entry which is preliminary data.</text>
</comment>
<dbReference type="Proteomes" id="UP000288805">
    <property type="component" value="Unassembled WGS sequence"/>
</dbReference>
<evidence type="ECO:0000313" key="1">
    <source>
        <dbReference type="EMBL" id="RVX22323.1"/>
    </source>
</evidence>
<sequence length="173" mass="19010">MFTVGNGGTSGANTMAILRTGRGGTPDVSITTGSEVFHSTVNSIVLCEVGVGSIMVLRVTHLPTQLGEQPCFPLLRNMKHSFLDSVRIPFLEFTVWKLVQNRNFTSYQAQNLMKRHLANGRRMHATVSGPTIKKKKDSSKAATEALSPFAEQKPKLKPLPWLSAMGPFYCKAF</sequence>
<dbReference type="AlphaFoldDB" id="A0A438KM98"/>
<dbReference type="EMBL" id="QGNW01000004">
    <property type="protein sequence ID" value="RVX22323.1"/>
    <property type="molecule type" value="Genomic_DNA"/>
</dbReference>
<evidence type="ECO:0000313" key="2">
    <source>
        <dbReference type="Proteomes" id="UP000288805"/>
    </source>
</evidence>
<accession>A0A438KM98</accession>
<reference evidence="1 2" key="1">
    <citation type="journal article" date="2018" name="PLoS Genet.">
        <title>Population sequencing reveals clonal diversity and ancestral inbreeding in the grapevine cultivar Chardonnay.</title>
        <authorList>
            <person name="Roach M.J."/>
            <person name="Johnson D.L."/>
            <person name="Bohlmann J."/>
            <person name="van Vuuren H.J."/>
            <person name="Jones S.J."/>
            <person name="Pretorius I.S."/>
            <person name="Schmidt S.A."/>
            <person name="Borneman A.R."/>
        </authorList>
    </citation>
    <scope>NUCLEOTIDE SEQUENCE [LARGE SCALE GENOMIC DNA]</scope>
    <source>
        <strain evidence="2">cv. Chardonnay</strain>
        <tissue evidence="1">Leaf</tissue>
    </source>
</reference>
<proteinExistence type="predicted"/>